<dbReference type="SMART" id="SM00780">
    <property type="entry name" value="PIG-X"/>
    <property type="match status" value="1"/>
</dbReference>
<evidence type="ECO:0000256" key="6">
    <source>
        <dbReference type="ARBA" id="ARBA00022692"/>
    </source>
</evidence>
<proteinExistence type="inferred from homology"/>
<comment type="function">
    <text evidence="11">Required for proper folding and/or the stability of a subset of proteins in the endoplasmic reticulum. Component of glycosylphosphatidylinositol-mannosyltransferase 1 which transfers the first of the 4 mannoses in the GPI-anchor precursors during GPI-anchor biosynthesis. Probably acts by stabilizing the mannosyltransferase GPI14.</text>
</comment>
<accession>A0A376B8H9</accession>
<keyword evidence="13" id="KW-1185">Reference proteome</keyword>
<evidence type="ECO:0000313" key="13">
    <source>
        <dbReference type="Proteomes" id="UP000262825"/>
    </source>
</evidence>
<protein>
    <recommendedName>
        <fullName evidence="4 11">Protein PBN1</fullName>
    </recommendedName>
</protein>
<dbReference type="VEuPathDB" id="FungiDB:SCODWIG_02736"/>
<keyword evidence="8" id="KW-1133">Transmembrane helix</keyword>
<sequence>MNRITLLYQDESSLFQTTDINATHIVVTNHNNDTLYVQNTTVIYDNTGNDFNDLRSMLYLSDATNINQVLNKKEPFRITIDTSPISSFTSQQLLIKPLLFSGLNVYTSDNHNSTSFIDSKFHQVYHSNNLDVIFDLLPKQFIEDYLYDLNNNQNISYDIIVNKVSIIISKYYNPFQQIGNNTPQIFSISQDSFNKRNKNKEGWKNVVGLFYPDLIENGYNFENLISLNGLDCSFPPYNENENEDDHRLKCNKRSFFYQTAFATNEREIQVTFKQPVGLHPVLQVDLNSITDKADCKPFVFMQLPKTLFVDKFQSNPVFLFGEDDLELPVYKIKKWGSEVLFELEFNKSNEITLHSRYMSPANNSNNITTPYFEEYNVNPYVFVACDNDNSQDTNSNPIMNPFYEKHFGLQDFFTPNTNFQLLSFSLEKNLTTTVPIPTININSYDTIKYSIWTVMTLSIIYLLNKIFHNDLLSQQKQHQKEKK</sequence>
<evidence type="ECO:0000256" key="2">
    <source>
        <dbReference type="ARBA" id="ARBA00004687"/>
    </source>
</evidence>
<evidence type="ECO:0000256" key="4">
    <source>
        <dbReference type="ARBA" id="ARBA00020410"/>
    </source>
</evidence>
<organism evidence="12 13">
    <name type="scientific">Saccharomycodes ludwigii</name>
    <dbReference type="NCBI Taxonomy" id="36035"/>
    <lineage>
        <taxon>Eukaryota</taxon>
        <taxon>Fungi</taxon>
        <taxon>Dikarya</taxon>
        <taxon>Ascomycota</taxon>
        <taxon>Saccharomycotina</taxon>
        <taxon>Saccharomycetes</taxon>
        <taxon>Saccharomycodales</taxon>
        <taxon>Saccharomycodaceae</taxon>
        <taxon>Saccharomycodes</taxon>
    </lineage>
</organism>
<gene>
    <name evidence="12" type="ORF">SCODWIG_02736</name>
</gene>
<evidence type="ECO:0000256" key="7">
    <source>
        <dbReference type="ARBA" id="ARBA00022824"/>
    </source>
</evidence>
<dbReference type="Pfam" id="PF08320">
    <property type="entry name" value="PIG-X"/>
    <property type="match status" value="1"/>
</dbReference>
<comment type="subcellular location">
    <subcellularLocation>
        <location evidence="11">Endoplasmic reticulum membrane</location>
        <topology evidence="11">Single-pass membrane protein</topology>
    </subcellularLocation>
    <subcellularLocation>
        <location evidence="1">Endoplasmic reticulum membrane</location>
        <topology evidence="1">Single-pass type III membrane protein</topology>
    </subcellularLocation>
</comment>
<evidence type="ECO:0000256" key="3">
    <source>
        <dbReference type="ARBA" id="ARBA00010345"/>
    </source>
</evidence>
<reference evidence="13" key="1">
    <citation type="submission" date="2018-06" db="EMBL/GenBank/DDBJ databases">
        <authorList>
            <person name="Guldener U."/>
        </authorList>
    </citation>
    <scope>NUCLEOTIDE SEQUENCE [LARGE SCALE GENOMIC DNA]</scope>
    <source>
        <strain evidence="13">UTAD17</strain>
    </source>
</reference>
<dbReference type="Proteomes" id="UP000262825">
    <property type="component" value="Unassembled WGS sequence"/>
</dbReference>
<keyword evidence="7 11" id="KW-0256">Endoplasmic reticulum</keyword>
<dbReference type="GO" id="GO:0006506">
    <property type="term" value="P:GPI anchor biosynthetic process"/>
    <property type="evidence" value="ECO:0007669"/>
    <property type="project" value="UniProtKB-UniPathway"/>
</dbReference>
<evidence type="ECO:0000256" key="10">
    <source>
        <dbReference type="ARBA" id="ARBA00023180"/>
    </source>
</evidence>
<keyword evidence="10" id="KW-0325">Glycoprotein</keyword>
<evidence type="ECO:0000256" key="11">
    <source>
        <dbReference type="RuleBase" id="RU366056"/>
    </source>
</evidence>
<keyword evidence="9" id="KW-0472">Membrane</keyword>
<keyword evidence="6" id="KW-0812">Transmembrane</keyword>
<evidence type="ECO:0000256" key="1">
    <source>
        <dbReference type="ARBA" id="ARBA00004643"/>
    </source>
</evidence>
<dbReference type="InterPro" id="IPR042322">
    <property type="entry name" value="Pbn1"/>
</dbReference>
<comment type="pathway">
    <text evidence="2 11">Glycolipid biosynthesis; glycosylphosphatidylinositol-anchor biosynthesis.</text>
</comment>
<dbReference type="GO" id="GO:0005789">
    <property type="term" value="C:endoplasmic reticulum membrane"/>
    <property type="evidence" value="ECO:0007669"/>
    <property type="project" value="UniProtKB-SubCell"/>
</dbReference>
<dbReference type="UniPathway" id="UPA00196"/>
<comment type="similarity">
    <text evidence="3 11">Belongs to the PIGX family.</text>
</comment>
<keyword evidence="5 11" id="KW-0337">GPI-anchor biosynthesis</keyword>
<dbReference type="PANTHER" id="PTHR28533:SF1">
    <property type="entry name" value="PROTEIN PBN1"/>
    <property type="match status" value="1"/>
</dbReference>
<evidence type="ECO:0000256" key="5">
    <source>
        <dbReference type="ARBA" id="ARBA00022502"/>
    </source>
</evidence>
<name>A0A376B8H9_9ASCO</name>
<dbReference type="GO" id="GO:1990529">
    <property type="term" value="C:glycosylphosphatidylinositol-mannosyltransferase I complex"/>
    <property type="evidence" value="ECO:0007669"/>
    <property type="project" value="TreeGrafter"/>
</dbReference>
<dbReference type="AlphaFoldDB" id="A0A376B8H9"/>
<evidence type="ECO:0000313" key="12">
    <source>
        <dbReference type="EMBL" id="SSD60975.1"/>
    </source>
</evidence>
<evidence type="ECO:0000256" key="8">
    <source>
        <dbReference type="ARBA" id="ARBA00022989"/>
    </source>
</evidence>
<dbReference type="InterPro" id="IPR013233">
    <property type="entry name" value="PIG-X/PBN1"/>
</dbReference>
<dbReference type="PANTHER" id="PTHR28533">
    <property type="entry name" value="PROTEIN PBN1"/>
    <property type="match status" value="1"/>
</dbReference>
<dbReference type="EMBL" id="UFAJ01000520">
    <property type="protein sequence ID" value="SSD60975.1"/>
    <property type="molecule type" value="Genomic_DNA"/>
</dbReference>
<evidence type="ECO:0000256" key="9">
    <source>
        <dbReference type="ARBA" id="ARBA00023136"/>
    </source>
</evidence>
<dbReference type="GO" id="GO:0000030">
    <property type="term" value="F:mannosyltransferase activity"/>
    <property type="evidence" value="ECO:0007669"/>
    <property type="project" value="TreeGrafter"/>
</dbReference>